<dbReference type="EMBL" id="QGNW01000123">
    <property type="protein sequence ID" value="RVW94233.1"/>
    <property type="molecule type" value="Genomic_DNA"/>
</dbReference>
<proteinExistence type="predicted"/>
<gene>
    <name evidence="1" type="ORF">CK203_034859</name>
</gene>
<dbReference type="AlphaFoldDB" id="A0A438IBY5"/>
<evidence type="ECO:0000313" key="1">
    <source>
        <dbReference type="EMBL" id="RVW94233.1"/>
    </source>
</evidence>
<evidence type="ECO:0000313" key="2">
    <source>
        <dbReference type="Proteomes" id="UP000288805"/>
    </source>
</evidence>
<reference evidence="1 2" key="1">
    <citation type="journal article" date="2018" name="PLoS Genet.">
        <title>Population sequencing reveals clonal diversity and ancestral inbreeding in the grapevine cultivar Chardonnay.</title>
        <authorList>
            <person name="Roach M.J."/>
            <person name="Johnson D.L."/>
            <person name="Bohlmann J."/>
            <person name="van Vuuren H.J."/>
            <person name="Jones S.J."/>
            <person name="Pretorius I.S."/>
            <person name="Schmidt S.A."/>
            <person name="Borneman A.R."/>
        </authorList>
    </citation>
    <scope>NUCLEOTIDE SEQUENCE [LARGE SCALE GENOMIC DNA]</scope>
    <source>
        <strain evidence="2">cv. Chardonnay</strain>
        <tissue evidence="1">Leaf</tissue>
    </source>
</reference>
<dbReference type="Proteomes" id="UP000288805">
    <property type="component" value="Unassembled WGS sequence"/>
</dbReference>
<organism evidence="1 2">
    <name type="scientific">Vitis vinifera</name>
    <name type="common">Grape</name>
    <dbReference type="NCBI Taxonomy" id="29760"/>
    <lineage>
        <taxon>Eukaryota</taxon>
        <taxon>Viridiplantae</taxon>
        <taxon>Streptophyta</taxon>
        <taxon>Embryophyta</taxon>
        <taxon>Tracheophyta</taxon>
        <taxon>Spermatophyta</taxon>
        <taxon>Magnoliopsida</taxon>
        <taxon>eudicotyledons</taxon>
        <taxon>Gunneridae</taxon>
        <taxon>Pentapetalae</taxon>
        <taxon>rosids</taxon>
        <taxon>Vitales</taxon>
        <taxon>Vitaceae</taxon>
        <taxon>Viteae</taxon>
        <taxon>Vitis</taxon>
    </lineage>
</organism>
<sequence length="62" mass="7358">MACAFKKQVKPRPLQRSDLVLKVTRGLIRDPRRKFRPNWSEPYFIRELTLEGAVWLMDLDGN</sequence>
<accession>A0A438IBY5</accession>
<name>A0A438IBY5_VITVI</name>
<comment type="caution">
    <text evidence="1">The sequence shown here is derived from an EMBL/GenBank/DDBJ whole genome shotgun (WGS) entry which is preliminary data.</text>
</comment>
<protein>
    <submittedName>
        <fullName evidence="1">Uncharacterized protein</fullName>
    </submittedName>
</protein>